<keyword evidence="7 9" id="KW-0472">Membrane</keyword>
<keyword evidence="3" id="KW-1003">Cell membrane</keyword>
<keyword evidence="4 9" id="KW-0997">Cell inner membrane</keyword>
<feature type="transmembrane region" description="Helical" evidence="9">
    <location>
        <begin position="53"/>
        <end position="69"/>
    </location>
</feature>
<evidence type="ECO:0000313" key="12">
    <source>
        <dbReference type="Proteomes" id="UP000178449"/>
    </source>
</evidence>
<dbReference type="Proteomes" id="UP000178449">
    <property type="component" value="Unassembled WGS sequence"/>
</dbReference>
<keyword evidence="2 9" id="KW-0813">Transport</keyword>
<evidence type="ECO:0000256" key="6">
    <source>
        <dbReference type="ARBA" id="ARBA00022989"/>
    </source>
</evidence>
<comment type="caution">
    <text evidence="11">The sequence shown here is derived from an EMBL/GenBank/DDBJ whole genome shotgun (WGS) entry which is preliminary data.</text>
</comment>
<keyword evidence="5 9" id="KW-0812">Transmembrane</keyword>
<feature type="transmembrane region" description="Helical" evidence="9">
    <location>
        <begin position="132"/>
        <end position="153"/>
    </location>
</feature>
<dbReference type="PANTHER" id="PTHR35011:SF4">
    <property type="entry name" value="SLL1102 PROTEIN"/>
    <property type="match status" value="1"/>
</dbReference>
<evidence type="ECO:0000256" key="9">
    <source>
        <dbReference type="RuleBase" id="RU369079"/>
    </source>
</evidence>
<keyword evidence="6 9" id="KW-1133">Transmembrane helix</keyword>
<dbReference type="InterPro" id="IPR007387">
    <property type="entry name" value="TRAP_DctQ"/>
</dbReference>
<comment type="subunit">
    <text evidence="9">The complex comprises the extracytoplasmic solute receptor protein and the two transmembrane proteins.</text>
</comment>
<dbReference type="InterPro" id="IPR055348">
    <property type="entry name" value="DctQ"/>
</dbReference>
<evidence type="ECO:0000313" key="11">
    <source>
        <dbReference type="EMBL" id="OGG96678.1"/>
    </source>
</evidence>
<reference evidence="11 12" key="1">
    <citation type="journal article" date="2016" name="Nat. Commun.">
        <title>Thousands of microbial genomes shed light on interconnected biogeochemical processes in an aquifer system.</title>
        <authorList>
            <person name="Anantharaman K."/>
            <person name="Brown C.T."/>
            <person name="Hug L.A."/>
            <person name="Sharon I."/>
            <person name="Castelle C.J."/>
            <person name="Probst A.J."/>
            <person name="Thomas B.C."/>
            <person name="Singh A."/>
            <person name="Wilkins M.J."/>
            <person name="Karaoz U."/>
            <person name="Brodie E.L."/>
            <person name="Williams K.H."/>
            <person name="Hubbard S.S."/>
            <person name="Banfield J.F."/>
        </authorList>
    </citation>
    <scope>NUCLEOTIDE SEQUENCE [LARGE SCALE GENOMIC DNA]</scope>
</reference>
<feature type="domain" description="Tripartite ATP-independent periplasmic transporters DctQ component" evidence="10">
    <location>
        <begin position="27"/>
        <end position="160"/>
    </location>
</feature>
<gene>
    <name evidence="11" type="ORF">A2527_03735</name>
</gene>
<evidence type="ECO:0000256" key="2">
    <source>
        <dbReference type="ARBA" id="ARBA00022448"/>
    </source>
</evidence>
<evidence type="ECO:0000259" key="10">
    <source>
        <dbReference type="Pfam" id="PF04290"/>
    </source>
</evidence>
<evidence type="ECO:0000256" key="5">
    <source>
        <dbReference type="ARBA" id="ARBA00022692"/>
    </source>
</evidence>
<evidence type="ECO:0000256" key="3">
    <source>
        <dbReference type="ARBA" id="ARBA00022475"/>
    </source>
</evidence>
<comment type="similarity">
    <text evidence="8 9">Belongs to the TRAP transporter small permease family.</text>
</comment>
<dbReference type="GO" id="GO:0005886">
    <property type="term" value="C:plasma membrane"/>
    <property type="evidence" value="ECO:0007669"/>
    <property type="project" value="UniProtKB-SubCell"/>
</dbReference>
<sequence>MLRTLADQIDRFTDFLGRIVSWSILLMVGITFLVVVLRYLFNLGWVWMQESVIYLHGALFMLTAGYGLLHGSHVRVDLLYQKFSPRQQGLVDFLGALFLLTPFCGLILWQGWEFVGQSWSVFEGSAESGGIPATYLFKSLVLALPTLLLIQGLSQMIRSLIRMVENP</sequence>
<evidence type="ECO:0000256" key="7">
    <source>
        <dbReference type="ARBA" id="ARBA00023136"/>
    </source>
</evidence>
<organism evidence="11 12">
    <name type="scientific">Candidatus Lambdaproteobacteria bacterium RIFOXYD2_FULL_50_16</name>
    <dbReference type="NCBI Taxonomy" id="1817772"/>
    <lineage>
        <taxon>Bacteria</taxon>
        <taxon>Pseudomonadati</taxon>
        <taxon>Pseudomonadota</taxon>
        <taxon>Candidatus Lambdaproteobacteria</taxon>
    </lineage>
</organism>
<dbReference type="STRING" id="1817772.A2527_03735"/>
<dbReference type="AlphaFoldDB" id="A0A1F6GF11"/>
<dbReference type="PANTHER" id="PTHR35011">
    <property type="entry name" value="2,3-DIKETO-L-GULONATE TRAP TRANSPORTER SMALL PERMEASE PROTEIN YIAM"/>
    <property type="match status" value="1"/>
</dbReference>
<feature type="transmembrane region" description="Helical" evidence="9">
    <location>
        <begin position="90"/>
        <end position="112"/>
    </location>
</feature>
<dbReference type="Pfam" id="PF04290">
    <property type="entry name" value="DctQ"/>
    <property type="match status" value="1"/>
</dbReference>
<comment type="subcellular location">
    <subcellularLocation>
        <location evidence="1 9">Cell inner membrane</location>
        <topology evidence="1 9">Multi-pass membrane protein</topology>
    </subcellularLocation>
</comment>
<dbReference type="EMBL" id="MFNE01000010">
    <property type="protein sequence ID" value="OGG96678.1"/>
    <property type="molecule type" value="Genomic_DNA"/>
</dbReference>
<comment type="function">
    <text evidence="9">Part of the tripartite ATP-independent periplasmic (TRAP) transport system.</text>
</comment>
<name>A0A1F6GF11_9PROT</name>
<accession>A0A1F6GF11</accession>
<evidence type="ECO:0000256" key="8">
    <source>
        <dbReference type="ARBA" id="ARBA00038436"/>
    </source>
</evidence>
<proteinExistence type="inferred from homology"/>
<dbReference type="GO" id="GO:0022857">
    <property type="term" value="F:transmembrane transporter activity"/>
    <property type="evidence" value="ECO:0007669"/>
    <property type="project" value="UniProtKB-UniRule"/>
</dbReference>
<protein>
    <recommendedName>
        <fullName evidence="9">TRAP transporter small permease protein</fullName>
    </recommendedName>
</protein>
<feature type="transmembrane region" description="Helical" evidence="9">
    <location>
        <begin position="20"/>
        <end position="41"/>
    </location>
</feature>
<evidence type="ECO:0000256" key="4">
    <source>
        <dbReference type="ARBA" id="ARBA00022519"/>
    </source>
</evidence>
<evidence type="ECO:0000256" key="1">
    <source>
        <dbReference type="ARBA" id="ARBA00004429"/>
    </source>
</evidence>